<evidence type="ECO:0000313" key="2">
    <source>
        <dbReference type="Proteomes" id="UP000070544"/>
    </source>
</evidence>
<dbReference type="Proteomes" id="UP000070544">
    <property type="component" value="Unassembled WGS sequence"/>
</dbReference>
<reference evidence="1 2" key="1">
    <citation type="journal article" date="2015" name="Genome Biol. Evol.">
        <title>Phylogenomic analyses indicate that early fungi evolved digesting cell walls of algal ancestors of land plants.</title>
        <authorList>
            <person name="Chang Y."/>
            <person name="Wang S."/>
            <person name="Sekimoto S."/>
            <person name="Aerts A.L."/>
            <person name="Choi C."/>
            <person name="Clum A."/>
            <person name="LaButti K.M."/>
            <person name="Lindquist E.A."/>
            <person name="Yee Ngan C."/>
            <person name="Ohm R.A."/>
            <person name="Salamov A.A."/>
            <person name="Grigoriev I.V."/>
            <person name="Spatafora J.W."/>
            <person name="Berbee M.L."/>
        </authorList>
    </citation>
    <scope>NUCLEOTIDE SEQUENCE [LARGE SCALE GENOMIC DNA]</scope>
    <source>
        <strain evidence="1 2">JEL478</strain>
    </source>
</reference>
<dbReference type="AlphaFoldDB" id="A0A139ATR7"/>
<sequence length="326" mass="36677">MGASPPPTSSRDLVIGFIPSLFSRHLLERAATLTRGKDKRGTCVMQSAMFEKMLLHQEISPQSQVAPVAEAETLPVNSRGNPLSYFEVFEGIDSFQQTELKNLQHADNLSADLKFVIETTVFLEKDVQLNLVKKGVILPKDAEIRNIDPDESLTATLKSLAKDDIVVVEENLQPYRYTLNRPTLIEELVSETFLDSTTIILVGREAEALQFIHSQTIHQHLKYWKIPSFTSDELTEVFMRMAHAQRLLIGEEINRAFLKKHFEGADTGTNCYEARNLLEDVRTAMVTRLDGGRPASKEAFGSDTFVDNVIQHTVMAKDFSRPSNIL</sequence>
<protein>
    <submittedName>
        <fullName evidence="1">Uncharacterized protein</fullName>
    </submittedName>
</protein>
<organism evidence="1 2">
    <name type="scientific">Gonapodya prolifera (strain JEL478)</name>
    <name type="common">Monoblepharis prolifera</name>
    <dbReference type="NCBI Taxonomy" id="1344416"/>
    <lineage>
        <taxon>Eukaryota</taxon>
        <taxon>Fungi</taxon>
        <taxon>Fungi incertae sedis</taxon>
        <taxon>Chytridiomycota</taxon>
        <taxon>Chytridiomycota incertae sedis</taxon>
        <taxon>Monoblepharidomycetes</taxon>
        <taxon>Monoblepharidales</taxon>
        <taxon>Gonapodyaceae</taxon>
        <taxon>Gonapodya</taxon>
    </lineage>
</organism>
<keyword evidence="2" id="KW-1185">Reference proteome</keyword>
<gene>
    <name evidence="1" type="ORF">M427DRAFT_502873</name>
</gene>
<dbReference type="EMBL" id="KQ965736">
    <property type="protein sequence ID" value="KXS20109.1"/>
    <property type="molecule type" value="Genomic_DNA"/>
</dbReference>
<evidence type="ECO:0000313" key="1">
    <source>
        <dbReference type="EMBL" id="KXS20109.1"/>
    </source>
</evidence>
<proteinExistence type="predicted"/>
<accession>A0A139ATR7</accession>
<name>A0A139ATR7_GONPJ</name>